<dbReference type="PANTHER" id="PTHR21485:SF3">
    <property type="entry name" value="N-ACYLNEURAMINATE CYTIDYLYLTRANSFERASE"/>
    <property type="match status" value="1"/>
</dbReference>
<name>A0A8J5CQY4_CHIOP</name>
<sequence>MTGAWVAGLVLARGGSQAIKNKNLLQLEQKPLLGRTLEVMQKAKCFQSVWVSTDSKAIAECARAGEAEVHWRAPYTATDGASSLCAVQEFLEYHPEITTVCLVQCTSPFLQAGYLQEGVQKMGRGYDSVFSVTRKHLLRWSEGEFTVAQNFSPKQRPRRQDWRGELCENGMFYFARVALIQKGLLQGDRCGYVEVPQEDSLEIDTPFDAIVAQTWINHCRGGS</sequence>
<dbReference type="PANTHER" id="PTHR21485">
    <property type="entry name" value="HAD SUPERFAMILY MEMBERS CMAS AND KDSC"/>
    <property type="match status" value="1"/>
</dbReference>
<dbReference type="Pfam" id="PF02348">
    <property type="entry name" value="CTP_transf_3"/>
    <property type="match status" value="1"/>
</dbReference>
<dbReference type="Proteomes" id="UP000770661">
    <property type="component" value="Unassembled WGS sequence"/>
</dbReference>
<reference evidence="1" key="1">
    <citation type="submission" date="2020-07" db="EMBL/GenBank/DDBJ databases">
        <title>The High-quality genome of the commercially important snow crab, Chionoecetes opilio.</title>
        <authorList>
            <person name="Jeong J.-H."/>
            <person name="Ryu S."/>
        </authorList>
    </citation>
    <scope>NUCLEOTIDE SEQUENCE</scope>
    <source>
        <strain evidence="1">MADBK_172401_WGS</strain>
        <tissue evidence="1">Digestive gland</tissue>
    </source>
</reference>
<dbReference type="EMBL" id="JACEEZ010001360">
    <property type="protein sequence ID" value="KAG0729288.1"/>
    <property type="molecule type" value="Genomic_DNA"/>
</dbReference>
<proteinExistence type="predicted"/>
<dbReference type="SUPFAM" id="SSF53448">
    <property type="entry name" value="Nucleotide-diphospho-sugar transferases"/>
    <property type="match status" value="1"/>
</dbReference>
<dbReference type="OrthoDB" id="10262032at2759"/>
<dbReference type="Gene3D" id="3.90.550.10">
    <property type="entry name" value="Spore Coat Polysaccharide Biosynthesis Protein SpsA, Chain A"/>
    <property type="match status" value="1"/>
</dbReference>
<dbReference type="GO" id="GO:0008781">
    <property type="term" value="F:N-acylneuraminate cytidylyltransferase activity"/>
    <property type="evidence" value="ECO:0007669"/>
    <property type="project" value="TreeGrafter"/>
</dbReference>
<accession>A0A8J5CQY4</accession>
<dbReference type="CDD" id="cd02513">
    <property type="entry name" value="CMP-NeuAc_Synthase"/>
    <property type="match status" value="1"/>
</dbReference>
<evidence type="ECO:0000313" key="2">
    <source>
        <dbReference type="Proteomes" id="UP000770661"/>
    </source>
</evidence>
<dbReference type="InterPro" id="IPR029044">
    <property type="entry name" value="Nucleotide-diphossugar_trans"/>
</dbReference>
<keyword evidence="1" id="KW-0548">Nucleotidyltransferase</keyword>
<keyword evidence="2" id="KW-1185">Reference proteome</keyword>
<dbReference type="InterPro" id="IPR050793">
    <property type="entry name" value="CMP-NeuNAc_synthase"/>
</dbReference>
<dbReference type="InterPro" id="IPR003329">
    <property type="entry name" value="Cytidylyl_trans"/>
</dbReference>
<gene>
    <name evidence="1" type="primary">cmasa</name>
    <name evidence="1" type="ORF">GWK47_003518</name>
</gene>
<protein>
    <submittedName>
        <fullName evidence="1">N-acylneuraminate cytidylyltransferase A</fullName>
    </submittedName>
</protein>
<organism evidence="1 2">
    <name type="scientific">Chionoecetes opilio</name>
    <name type="common">Atlantic snow crab</name>
    <name type="synonym">Cancer opilio</name>
    <dbReference type="NCBI Taxonomy" id="41210"/>
    <lineage>
        <taxon>Eukaryota</taxon>
        <taxon>Metazoa</taxon>
        <taxon>Ecdysozoa</taxon>
        <taxon>Arthropoda</taxon>
        <taxon>Crustacea</taxon>
        <taxon>Multicrustacea</taxon>
        <taxon>Malacostraca</taxon>
        <taxon>Eumalacostraca</taxon>
        <taxon>Eucarida</taxon>
        <taxon>Decapoda</taxon>
        <taxon>Pleocyemata</taxon>
        <taxon>Brachyura</taxon>
        <taxon>Eubrachyura</taxon>
        <taxon>Majoidea</taxon>
        <taxon>Majidae</taxon>
        <taxon>Chionoecetes</taxon>
    </lineage>
</organism>
<comment type="caution">
    <text evidence="1">The sequence shown here is derived from an EMBL/GenBank/DDBJ whole genome shotgun (WGS) entry which is preliminary data.</text>
</comment>
<dbReference type="AlphaFoldDB" id="A0A8J5CQY4"/>
<keyword evidence="1" id="KW-0808">Transferase</keyword>
<evidence type="ECO:0000313" key="1">
    <source>
        <dbReference type="EMBL" id="KAG0729288.1"/>
    </source>
</evidence>